<proteinExistence type="predicted"/>
<dbReference type="AlphaFoldDB" id="A0A7M7SYN2"/>
<feature type="region of interest" description="Disordered" evidence="1">
    <location>
        <begin position="1"/>
        <end position="25"/>
    </location>
</feature>
<dbReference type="PROSITE" id="PS50802">
    <property type="entry name" value="OTU"/>
    <property type="match status" value="1"/>
</dbReference>
<dbReference type="GeneID" id="115923821"/>
<dbReference type="OrthoDB" id="8953066at2759"/>
<reference evidence="4" key="1">
    <citation type="submission" date="2015-02" db="EMBL/GenBank/DDBJ databases">
        <title>Genome sequencing for Strongylocentrotus purpuratus.</title>
        <authorList>
            <person name="Murali S."/>
            <person name="Liu Y."/>
            <person name="Vee V."/>
            <person name="English A."/>
            <person name="Wang M."/>
            <person name="Skinner E."/>
            <person name="Han Y."/>
            <person name="Muzny D.M."/>
            <person name="Worley K.C."/>
            <person name="Gibbs R.A."/>
        </authorList>
    </citation>
    <scope>NUCLEOTIDE SEQUENCE</scope>
</reference>
<feature type="compositionally biased region" description="Basic and acidic residues" evidence="1">
    <location>
        <begin position="145"/>
        <end position="157"/>
    </location>
</feature>
<dbReference type="InterPro" id="IPR038765">
    <property type="entry name" value="Papain-like_cys_pep_sf"/>
</dbReference>
<dbReference type="KEGG" id="spu:115923821"/>
<organism evidence="3 4">
    <name type="scientific">Strongylocentrotus purpuratus</name>
    <name type="common">Purple sea urchin</name>
    <dbReference type="NCBI Taxonomy" id="7668"/>
    <lineage>
        <taxon>Eukaryota</taxon>
        <taxon>Metazoa</taxon>
        <taxon>Echinodermata</taxon>
        <taxon>Eleutherozoa</taxon>
        <taxon>Echinozoa</taxon>
        <taxon>Echinoidea</taxon>
        <taxon>Euechinoidea</taxon>
        <taxon>Echinacea</taxon>
        <taxon>Camarodonta</taxon>
        <taxon>Echinidea</taxon>
        <taxon>Strongylocentrotidae</taxon>
        <taxon>Strongylocentrotus</taxon>
    </lineage>
</organism>
<reference evidence="3" key="2">
    <citation type="submission" date="2021-01" db="UniProtKB">
        <authorList>
            <consortium name="EnsemblMetazoa"/>
        </authorList>
    </citation>
    <scope>IDENTIFICATION</scope>
</reference>
<feature type="region of interest" description="Disordered" evidence="1">
    <location>
        <begin position="145"/>
        <end position="178"/>
    </location>
</feature>
<dbReference type="Proteomes" id="UP000007110">
    <property type="component" value="Unassembled WGS sequence"/>
</dbReference>
<accession>A0A7M7SYN2</accession>
<dbReference type="Gene3D" id="3.90.70.80">
    <property type="match status" value="1"/>
</dbReference>
<sequence>MNAGENDENSDQHIYNIKDDKGSDGVVQADSKNNLLKLNFDENRKIEIDNDSGSDIHIPVKRSCARTCIESDTDTSPGYDIFDKSVSPERNMSLNVSDQPKDMPRNEQVDNVCESVLKNDDMMTIDLTDVSDGLEEDAMFDNELKNKSFDTGKHDTDNDTDMSLNDHAHSRNPLESSLDSNIKDEDIEKAIDANMYTCTDETETEVEFVANLGLGDRPDKYFKFLPLSKNDKQNICTKLNIRYIGTSCDSRLDRDSFIGIPLHSKQIIGDGNCFFRAISYAISGTEHNHAILRNATVKHLLQTKDMFNNTLRQEYRTVREYVSKRRIMEDGTWATDTEISALANLIDTDIYSYNDQVPCWQLFSAKEPGRINIVTSDKGIYILYTGNIHFNAVESVEIDEVVDKSPINHDERKGTANLFDMTYEQCASNQSESVVHNKRNTKDETPEKAVEVFRLITDTVLYLVLQVGKVCTSIA</sequence>
<dbReference type="CDD" id="cd22755">
    <property type="entry name" value="OTU_CeDUB-like"/>
    <property type="match status" value="1"/>
</dbReference>
<dbReference type="EnsemblMetazoa" id="XM_030985173">
    <property type="protein sequence ID" value="XP_030841033"/>
    <property type="gene ID" value="LOC115923821"/>
</dbReference>
<dbReference type="InterPro" id="IPR003323">
    <property type="entry name" value="OTU_dom"/>
</dbReference>
<evidence type="ECO:0000313" key="4">
    <source>
        <dbReference type="Proteomes" id="UP000007110"/>
    </source>
</evidence>
<name>A0A7M7SYN2_STRPU</name>
<dbReference type="InterPro" id="IPR050704">
    <property type="entry name" value="Peptidase_C85-like"/>
</dbReference>
<keyword evidence="4" id="KW-1185">Reference proteome</keyword>
<dbReference type="PANTHER" id="PTHR12419:SF7">
    <property type="entry name" value="OTU DOMAIN-CONTAINING PROTEIN 3"/>
    <property type="match status" value="1"/>
</dbReference>
<feature type="domain" description="OTU" evidence="2">
    <location>
        <begin position="262"/>
        <end position="396"/>
    </location>
</feature>
<evidence type="ECO:0000259" key="2">
    <source>
        <dbReference type="PROSITE" id="PS50802"/>
    </source>
</evidence>
<dbReference type="PANTHER" id="PTHR12419">
    <property type="entry name" value="OTU DOMAIN CONTAINING PROTEIN"/>
    <property type="match status" value="1"/>
</dbReference>
<evidence type="ECO:0000313" key="3">
    <source>
        <dbReference type="EnsemblMetazoa" id="XP_030841033"/>
    </source>
</evidence>
<dbReference type="SUPFAM" id="SSF54001">
    <property type="entry name" value="Cysteine proteinases"/>
    <property type="match status" value="1"/>
</dbReference>
<protein>
    <recommendedName>
        <fullName evidence="2">OTU domain-containing protein</fullName>
    </recommendedName>
</protein>
<dbReference type="RefSeq" id="XP_030841033.1">
    <property type="nucleotide sequence ID" value="XM_030985173.1"/>
</dbReference>
<evidence type="ECO:0000256" key="1">
    <source>
        <dbReference type="SAM" id="MobiDB-lite"/>
    </source>
</evidence>
<dbReference type="InParanoid" id="A0A7M7SYN2"/>
<dbReference type="Pfam" id="PF02338">
    <property type="entry name" value="OTU"/>
    <property type="match status" value="1"/>
</dbReference>